<organism evidence="2 3">
    <name type="scientific">Mycena rosella</name>
    <name type="common">Pink bonnet</name>
    <name type="synonym">Agaricus rosellus</name>
    <dbReference type="NCBI Taxonomy" id="1033263"/>
    <lineage>
        <taxon>Eukaryota</taxon>
        <taxon>Fungi</taxon>
        <taxon>Dikarya</taxon>
        <taxon>Basidiomycota</taxon>
        <taxon>Agaricomycotina</taxon>
        <taxon>Agaricomycetes</taxon>
        <taxon>Agaricomycetidae</taxon>
        <taxon>Agaricales</taxon>
        <taxon>Marasmiineae</taxon>
        <taxon>Mycenaceae</taxon>
        <taxon>Mycena</taxon>
    </lineage>
</organism>
<evidence type="ECO:0000256" key="1">
    <source>
        <dbReference type="SAM" id="MobiDB-lite"/>
    </source>
</evidence>
<proteinExistence type="predicted"/>
<dbReference type="EMBL" id="JARKIE010000495">
    <property type="protein sequence ID" value="KAJ7632073.1"/>
    <property type="molecule type" value="Genomic_DNA"/>
</dbReference>
<dbReference type="AlphaFoldDB" id="A0AAD7BVJ2"/>
<name>A0AAD7BVJ2_MYCRO</name>
<dbReference type="Proteomes" id="UP001221757">
    <property type="component" value="Unassembled WGS sequence"/>
</dbReference>
<evidence type="ECO:0000313" key="2">
    <source>
        <dbReference type="EMBL" id="KAJ7632073.1"/>
    </source>
</evidence>
<keyword evidence="3" id="KW-1185">Reference proteome</keyword>
<reference evidence="2" key="1">
    <citation type="submission" date="2023-03" db="EMBL/GenBank/DDBJ databases">
        <title>Massive genome expansion in bonnet fungi (Mycena s.s.) driven by repeated elements and novel gene families across ecological guilds.</title>
        <authorList>
            <consortium name="Lawrence Berkeley National Laboratory"/>
            <person name="Harder C.B."/>
            <person name="Miyauchi S."/>
            <person name="Viragh M."/>
            <person name="Kuo A."/>
            <person name="Thoen E."/>
            <person name="Andreopoulos B."/>
            <person name="Lu D."/>
            <person name="Skrede I."/>
            <person name="Drula E."/>
            <person name="Henrissat B."/>
            <person name="Morin E."/>
            <person name="Kohler A."/>
            <person name="Barry K."/>
            <person name="LaButti K."/>
            <person name="Morin E."/>
            <person name="Salamov A."/>
            <person name="Lipzen A."/>
            <person name="Mereny Z."/>
            <person name="Hegedus B."/>
            <person name="Baldrian P."/>
            <person name="Stursova M."/>
            <person name="Weitz H."/>
            <person name="Taylor A."/>
            <person name="Grigoriev I.V."/>
            <person name="Nagy L.G."/>
            <person name="Martin F."/>
            <person name="Kauserud H."/>
        </authorList>
    </citation>
    <scope>NUCLEOTIDE SEQUENCE</scope>
    <source>
        <strain evidence="2">CBHHK067</strain>
    </source>
</reference>
<accession>A0AAD7BVJ2</accession>
<protein>
    <submittedName>
        <fullName evidence="2">Uncharacterized protein</fullName>
    </submittedName>
</protein>
<sequence>MCAIMEIISMLTTFLRSSLPSPRPVNPLSAAPLRHALRRDHPRNAHPAAPHAHRLVCALPRRAGVFELRGLCVGRTSGDASRARDVRRLRAVCDRVPAACDMVRGVRQGVYPARTSFRHSFLLAFFHDRARAPRPTLHRTSTPTRARSLARPAPLLPTCWLAAASLWAITASPWTALQVGRLRWLRTRVDARRRREAGKEGAGAPDPAARDGAAGEREFDCGVAGGGRGCWVCCGVVGWGEVSSLPEMGVRGVVCGIEEHGECGGRTNGVYSFLMR</sequence>
<feature type="compositionally biased region" description="Low complexity" evidence="1">
    <location>
        <begin position="202"/>
        <end position="212"/>
    </location>
</feature>
<evidence type="ECO:0000313" key="3">
    <source>
        <dbReference type="Proteomes" id="UP001221757"/>
    </source>
</evidence>
<gene>
    <name evidence="2" type="ORF">B0H17DRAFT_514234</name>
</gene>
<feature type="region of interest" description="Disordered" evidence="1">
    <location>
        <begin position="194"/>
        <end position="213"/>
    </location>
</feature>
<comment type="caution">
    <text evidence="2">The sequence shown here is derived from an EMBL/GenBank/DDBJ whole genome shotgun (WGS) entry which is preliminary data.</text>
</comment>